<keyword evidence="4" id="KW-0648">Protein biosynthesis</keyword>
<dbReference type="GO" id="GO:0005524">
    <property type="term" value="F:ATP binding"/>
    <property type="evidence" value="ECO:0007669"/>
    <property type="project" value="UniProtKB-KW"/>
</dbReference>
<protein>
    <recommendedName>
        <fullName evidence="5">Aminoacyl-tRNA synthetase class II (D/K/N) domain-containing protein</fullName>
    </recommendedName>
</protein>
<evidence type="ECO:0000313" key="6">
    <source>
        <dbReference type="EMBL" id="KAE9022965.1"/>
    </source>
</evidence>
<dbReference type="AlphaFoldDB" id="A0A6A3LYT3"/>
<feature type="domain" description="Aminoacyl-tRNA synthetase class II (D/K/N)" evidence="5">
    <location>
        <begin position="1"/>
        <end position="55"/>
    </location>
</feature>
<name>A0A6A3LYT3_9STRA</name>
<evidence type="ECO:0000313" key="7">
    <source>
        <dbReference type="Proteomes" id="UP000460718"/>
    </source>
</evidence>
<gene>
    <name evidence="6" type="ORF">PF011_g4218</name>
</gene>
<evidence type="ECO:0000256" key="1">
    <source>
        <dbReference type="ARBA" id="ARBA00022598"/>
    </source>
</evidence>
<dbReference type="SUPFAM" id="SSF55681">
    <property type="entry name" value="Class II aaRS and biotin synthetases"/>
    <property type="match status" value="1"/>
</dbReference>
<organism evidence="6 7">
    <name type="scientific">Phytophthora fragariae</name>
    <dbReference type="NCBI Taxonomy" id="53985"/>
    <lineage>
        <taxon>Eukaryota</taxon>
        <taxon>Sar</taxon>
        <taxon>Stramenopiles</taxon>
        <taxon>Oomycota</taxon>
        <taxon>Peronosporomycetes</taxon>
        <taxon>Peronosporales</taxon>
        <taxon>Peronosporaceae</taxon>
        <taxon>Phytophthora</taxon>
    </lineage>
</organism>
<keyword evidence="1" id="KW-0436">Ligase</keyword>
<dbReference type="Gene3D" id="3.30.1360.30">
    <property type="entry name" value="GAD-like domain"/>
    <property type="match status" value="1"/>
</dbReference>
<dbReference type="EMBL" id="QXFW01000150">
    <property type="protein sequence ID" value="KAE9022965.1"/>
    <property type="molecule type" value="Genomic_DNA"/>
</dbReference>
<dbReference type="InterPro" id="IPR004115">
    <property type="entry name" value="GAD-like_sf"/>
</dbReference>
<evidence type="ECO:0000256" key="3">
    <source>
        <dbReference type="ARBA" id="ARBA00022840"/>
    </source>
</evidence>
<evidence type="ECO:0000256" key="2">
    <source>
        <dbReference type="ARBA" id="ARBA00022741"/>
    </source>
</evidence>
<evidence type="ECO:0000256" key="4">
    <source>
        <dbReference type="ARBA" id="ARBA00022917"/>
    </source>
</evidence>
<keyword evidence="3" id="KW-0067">ATP-binding</keyword>
<accession>A0A6A3LYT3</accession>
<reference evidence="6 7" key="1">
    <citation type="submission" date="2018-09" db="EMBL/GenBank/DDBJ databases">
        <title>Genomic investigation of the strawberry pathogen Phytophthora fragariae indicates pathogenicity is determined by transcriptional variation in three key races.</title>
        <authorList>
            <person name="Adams T.M."/>
            <person name="Armitage A.D."/>
            <person name="Sobczyk M.K."/>
            <person name="Bates H.J."/>
            <person name="Dunwell J.M."/>
            <person name="Nellist C.F."/>
            <person name="Harrison R.J."/>
        </authorList>
    </citation>
    <scope>NUCLEOTIDE SEQUENCE [LARGE SCALE GENOMIC DNA]</scope>
    <source>
        <strain evidence="6 7">SCRP245</strain>
    </source>
</reference>
<dbReference type="GO" id="GO:0004812">
    <property type="term" value="F:aminoacyl-tRNA ligase activity"/>
    <property type="evidence" value="ECO:0007669"/>
    <property type="project" value="InterPro"/>
</dbReference>
<dbReference type="GO" id="GO:0006418">
    <property type="term" value="P:tRNA aminoacylation for protein translation"/>
    <property type="evidence" value="ECO:0007669"/>
    <property type="project" value="InterPro"/>
</dbReference>
<proteinExistence type="predicted"/>
<dbReference type="InterPro" id="IPR004364">
    <property type="entry name" value="Aa-tRNA-synt_II"/>
</dbReference>
<dbReference type="Pfam" id="PF00152">
    <property type="entry name" value="tRNA-synt_2"/>
    <property type="match status" value="1"/>
</dbReference>
<sequence>MSFVTREDIMGQTERLVKEIWMAVYKGLLDRPFVRIAFDDAMHSFGVDKPDMRYVKIPTIASMRGGVRAITAKSRTSGGFSRKNMDELEKVAKLASKMVGAFVVKVKGIKQWKSSLANTLFSAAIDQRNERLGAEEVMSSSSRPAPISK</sequence>
<evidence type="ECO:0000259" key="5">
    <source>
        <dbReference type="Pfam" id="PF00152"/>
    </source>
</evidence>
<dbReference type="Proteomes" id="UP000460718">
    <property type="component" value="Unassembled WGS sequence"/>
</dbReference>
<dbReference type="GO" id="GO:0005737">
    <property type="term" value="C:cytoplasm"/>
    <property type="evidence" value="ECO:0007669"/>
    <property type="project" value="InterPro"/>
</dbReference>
<keyword evidence="2" id="KW-0547">Nucleotide-binding</keyword>
<comment type="caution">
    <text evidence="6">The sequence shown here is derived from an EMBL/GenBank/DDBJ whole genome shotgun (WGS) entry which is preliminary data.</text>
</comment>
<dbReference type="InterPro" id="IPR045864">
    <property type="entry name" value="aa-tRNA-synth_II/BPL/LPL"/>
</dbReference>